<dbReference type="InterPro" id="IPR000821">
    <property type="entry name" value="Ala_racemase"/>
</dbReference>
<dbReference type="GO" id="GO:0030632">
    <property type="term" value="P:D-alanine biosynthetic process"/>
    <property type="evidence" value="ECO:0007669"/>
    <property type="project" value="UniProtKB-UniRule"/>
</dbReference>
<gene>
    <name evidence="9" type="ORF">A8C56_19940</name>
</gene>
<dbReference type="EMBL" id="CP015772">
    <property type="protein sequence ID" value="ANH82955.1"/>
    <property type="molecule type" value="Genomic_DNA"/>
</dbReference>
<evidence type="ECO:0000256" key="5">
    <source>
        <dbReference type="HAMAP-Rule" id="MF_01201"/>
    </source>
</evidence>
<organism evidence="9 10">
    <name type="scientific">Niabella ginsenosidivorans</name>
    <dbReference type="NCBI Taxonomy" id="1176587"/>
    <lineage>
        <taxon>Bacteria</taxon>
        <taxon>Pseudomonadati</taxon>
        <taxon>Bacteroidota</taxon>
        <taxon>Chitinophagia</taxon>
        <taxon>Chitinophagales</taxon>
        <taxon>Chitinophagaceae</taxon>
        <taxon>Niabella</taxon>
    </lineage>
</organism>
<dbReference type="InterPro" id="IPR005863">
    <property type="entry name" value="UDP-N-AcMur_synth"/>
</dbReference>
<comment type="similarity">
    <text evidence="5">Belongs to the alanine racemase family.</text>
</comment>
<dbReference type="InterPro" id="IPR029066">
    <property type="entry name" value="PLP-binding_barrel"/>
</dbReference>
<dbReference type="Gene3D" id="2.40.37.10">
    <property type="entry name" value="Lyase, Ornithine Decarboxylase, Chain A, domain 1"/>
    <property type="match status" value="1"/>
</dbReference>
<feature type="binding site" evidence="5 7">
    <location>
        <position position="594"/>
    </location>
    <ligand>
        <name>substrate</name>
    </ligand>
</feature>
<dbReference type="GO" id="GO:0005829">
    <property type="term" value="C:cytosol"/>
    <property type="evidence" value="ECO:0007669"/>
    <property type="project" value="TreeGrafter"/>
</dbReference>
<evidence type="ECO:0000256" key="4">
    <source>
        <dbReference type="ARBA" id="ARBA00023235"/>
    </source>
</evidence>
<feature type="domain" description="Alanine racemase C-terminal" evidence="8">
    <location>
        <begin position="699"/>
        <end position="824"/>
    </location>
</feature>
<dbReference type="InterPro" id="IPR035911">
    <property type="entry name" value="MurE/MurF_N"/>
</dbReference>
<dbReference type="SUPFAM" id="SSF50621">
    <property type="entry name" value="Alanine racemase C-terminal domain-like"/>
    <property type="match status" value="1"/>
</dbReference>
<dbReference type="InterPro" id="IPR009006">
    <property type="entry name" value="Ala_racemase/Decarboxylase_C"/>
</dbReference>
<feature type="active site" description="Proton acceptor; specific for D-alanine" evidence="5">
    <location>
        <position position="496"/>
    </location>
</feature>
<evidence type="ECO:0000256" key="3">
    <source>
        <dbReference type="ARBA" id="ARBA00022898"/>
    </source>
</evidence>
<feature type="modified residue" description="N6-(pyridoxal phosphate)lysine" evidence="5 6">
    <location>
        <position position="496"/>
    </location>
</feature>
<protein>
    <recommendedName>
        <fullName evidence="5">Alanine racemase</fullName>
        <ecNumber evidence="5">5.1.1.1</ecNumber>
    </recommendedName>
</protein>
<dbReference type="NCBIfam" id="NF008897">
    <property type="entry name" value="PRK11930.1"/>
    <property type="match status" value="1"/>
</dbReference>
<evidence type="ECO:0000313" key="10">
    <source>
        <dbReference type="Proteomes" id="UP000077667"/>
    </source>
</evidence>
<dbReference type="InterPro" id="IPR001608">
    <property type="entry name" value="Ala_racemase_N"/>
</dbReference>
<proteinExistence type="inferred from homology"/>
<dbReference type="CDD" id="cd00430">
    <property type="entry name" value="PLPDE_III_AR"/>
    <property type="match status" value="1"/>
</dbReference>
<evidence type="ECO:0000256" key="1">
    <source>
        <dbReference type="ARBA" id="ARBA00000316"/>
    </source>
</evidence>
<dbReference type="InterPro" id="IPR036615">
    <property type="entry name" value="Mur_ligase_C_dom_sf"/>
</dbReference>
<dbReference type="SUPFAM" id="SSF53623">
    <property type="entry name" value="MurD-like peptide ligases, catalytic domain"/>
    <property type="match status" value="1"/>
</dbReference>
<dbReference type="OrthoDB" id="9801978at2"/>
<dbReference type="GO" id="GO:0030170">
    <property type="term" value="F:pyridoxal phosphate binding"/>
    <property type="evidence" value="ECO:0007669"/>
    <property type="project" value="UniProtKB-UniRule"/>
</dbReference>
<dbReference type="FunFam" id="3.20.20.10:FF:000002">
    <property type="entry name" value="Alanine racemase"/>
    <property type="match status" value="1"/>
</dbReference>
<dbReference type="PANTHER" id="PTHR30511">
    <property type="entry name" value="ALANINE RACEMASE"/>
    <property type="match status" value="1"/>
</dbReference>
<dbReference type="UniPathway" id="UPA00042">
    <property type="reaction ID" value="UER00497"/>
</dbReference>
<dbReference type="GO" id="GO:0071555">
    <property type="term" value="P:cell wall organization"/>
    <property type="evidence" value="ECO:0007669"/>
    <property type="project" value="InterPro"/>
</dbReference>
<dbReference type="SMART" id="SM01005">
    <property type="entry name" value="Ala_racemase_C"/>
    <property type="match status" value="1"/>
</dbReference>
<dbReference type="InterPro" id="IPR011079">
    <property type="entry name" value="Ala_racemase_C"/>
</dbReference>
<dbReference type="Gene3D" id="3.20.20.10">
    <property type="entry name" value="Alanine racemase"/>
    <property type="match status" value="1"/>
</dbReference>
<dbReference type="SUPFAM" id="SSF63418">
    <property type="entry name" value="MurE/MurF N-terminal domain"/>
    <property type="match status" value="1"/>
</dbReference>
<dbReference type="InterPro" id="IPR013221">
    <property type="entry name" value="Mur_ligase_cen"/>
</dbReference>
<comment type="cofactor">
    <cofactor evidence="2 5 6">
        <name>pyridoxal 5'-phosphate</name>
        <dbReference type="ChEBI" id="CHEBI:597326"/>
    </cofactor>
</comment>
<keyword evidence="4 5" id="KW-0413">Isomerase</keyword>
<evidence type="ECO:0000256" key="2">
    <source>
        <dbReference type="ARBA" id="ARBA00001933"/>
    </source>
</evidence>
<dbReference type="Pfam" id="PF02875">
    <property type="entry name" value="Mur_ligase_C"/>
    <property type="match status" value="1"/>
</dbReference>
<dbReference type="SUPFAM" id="SSF53244">
    <property type="entry name" value="MurD-like peptide ligases, peptide-binding domain"/>
    <property type="match status" value="1"/>
</dbReference>
<evidence type="ECO:0000256" key="7">
    <source>
        <dbReference type="PIRSR" id="PIRSR600821-52"/>
    </source>
</evidence>
<dbReference type="InterPro" id="IPR004101">
    <property type="entry name" value="Mur_ligase_C"/>
</dbReference>
<dbReference type="NCBIfam" id="TIGR01143">
    <property type="entry name" value="murF"/>
    <property type="match status" value="1"/>
</dbReference>
<comment type="catalytic activity">
    <reaction evidence="1 5">
        <text>L-alanine = D-alanine</text>
        <dbReference type="Rhea" id="RHEA:20249"/>
        <dbReference type="ChEBI" id="CHEBI:57416"/>
        <dbReference type="ChEBI" id="CHEBI:57972"/>
        <dbReference type="EC" id="5.1.1.1"/>
    </reaction>
</comment>
<dbReference type="Pfam" id="PF00842">
    <property type="entry name" value="Ala_racemase_C"/>
    <property type="match status" value="1"/>
</dbReference>
<keyword evidence="9" id="KW-0436">Ligase</keyword>
<dbReference type="STRING" id="1176587.A8C56_19940"/>
<dbReference type="Pfam" id="PF01168">
    <property type="entry name" value="Ala_racemase_N"/>
    <property type="match status" value="1"/>
</dbReference>
<reference evidence="9 10" key="1">
    <citation type="submission" date="2016-05" db="EMBL/GenBank/DDBJ databases">
        <title>Niabella ginsenosidivorans BS26 whole genome sequencing.</title>
        <authorList>
            <person name="Im W.T."/>
            <person name="Siddiqi M.Z."/>
        </authorList>
    </citation>
    <scope>NUCLEOTIDE SEQUENCE [LARGE SCALE GENOMIC DNA]</scope>
    <source>
        <strain evidence="9 10">BS26</strain>
    </source>
</reference>
<evidence type="ECO:0000256" key="6">
    <source>
        <dbReference type="PIRSR" id="PIRSR600821-50"/>
    </source>
</evidence>
<feature type="active site" description="Proton acceptor; specific for L-alanine" evidence="5">
    <location>
        <position position="720"/>
    </location>
</feature>
<dbReference type="Pfam" id="PF08245">
    <property type="entry name" value="Mur_ligase_M"/>
    <property type="match status" value="1"/>
</dbReference>
<dbReference type="RefSeq" id="WP_067760007.1">
    <property type="nucleotide sequence ID" value="NZ_CP015772.1"/>
</dbReference>
<dbReference type="GO" id="GO:0005524">
    <property type="term" value="F:ATP binding"/>
    <property type="evidence" value="ECO:0007669"/>
    <property type="project" value="InterPro"/>
</dbReference>
<dbReference type="GO" id="GO:0008784">
    <property type="term" value="F:alanine racemase activity"/>
    <property type="evidence" value="ECO:0007669"/>
    <property type="project" value="UniProtKB-UniRule"/>
</dbReference>
<dbReference type="Gene3D" id="3.90.190.20">
    <property type="entry name" value="Mur ligase, C-terminal domain"/>
    <property type="match status" value="1"/>
</dbReference>
<dbReference type="SUPFAM" id="SSF51419">
    <property type="entry name" value="PLP-binding barrel"/>
    <property type="match status" value="1"/>
</dbReference>
<comment type="function">
    <text evidence="5">Catalyzes the interconversion of L-alanine and D-alanine. May also act on other amino acids.</text>
</comment>
<comment type="pathway">
    <text evidence="5">Amino-acid biosynthesis; D-alanine biosynthesis; D-alanine from L-alanine: step 1/1.</text>
</comment>
<sequence>MVNPGYSIQQIAAILGLQNIPDVNKGFVNTLLTDSRKLTSPSTSLFFALQGPQRNGHVFVPELYKKGVRFFVISRDIDETLYPGSVFFKVADPLQSLQKIAAAHRHRFAVDVIGITGSNGKTVVKEWLYQLLQPYKNIVRSPKSYNSQLGVPLSIWQMSPENDLAVFEAGISKPGEMEQLQEIIDPTIGVLTNIGLAHSEGFVNDAQKLSEKLQLFKTAKVVIANGDSELITWGARQLNRPLFSWGKAAHNNVQVLAVHTTGAYAVIRLKEKEGSDFNIEIPFSDNASVENAIICATVLLYLKFAPSVIASGMKALQPVNMRMEFKQGINNCVIINDSYSADLTSLEVALQFLQQQSKGKKKTVILSDFFENDANDRQLYQSIYQLLKRYDINRLIGIGEKMQLLFPLLLTEEETMEASFFLSTKKYLQQYHSTQYRDEYILVKGARRFGFERIVTLLEQKVHETVLEINLDAVAHNLKAFQQLLKPGVKLMAMVKAFAYGSGAAEIASVVQFHKADYLGVAYADEGVELRKAGITIPIMVLNVEESAFDAITDYNLEPDIFSFELLNAFEQHIKSAGLKNYPVHIEVETGMNRSGFAVADISVLADRLTGNEFIKVQSCFSHLAASEDKVEDAFTLHQFELLKKATDILEAGLSYTFIRHIANTSAIMRFPELQLDMVRLGIGLYGIAGNDKIPLQTVATLKTTISQIKRIRNGETVSYNRRGIAKEDSVIATIRIGYADGYSRRLGNGVGKVWVNGQLAPVIGTVCMDMTMIDITHIPEVKEGDDVIVFGEAVPVQQLAEWIGTIPYEIMTGISQRVKRVYYGEG</sequence>
<dbReference type="GO" id="GO:0047480">
    <property type="term" value="F:UDP-N-acetylmuramoyl-tripeptide-D-alanyl-D-alanine ligase activity"/>
    <property type="evidence" value="ECO:0007669"/>
    <property type="project" value="InterPro"/>
</dbReference>
<dbReference type="HAMAP" id="MF_01201">
    <property type="entry name" value="Ala_racemase"/>
    <property type="match status" value="1"/>
</dbReference>
<dbReference type="AlphaFoldDB" id="A0A1A9I6J8"/>
<dbReference type="KEGG" id="nia:A8C56_19940"/>
<evidence type="ECO:0000259" key="8">
    <source>
        <dbReference type="SMART" id="SM01005"/>
    </source>
</evidence>
<accession>A0A1A9I6J8</accession>
<keyword evidence="10" id="KW-1185">Reference proteome</keyword>
<dbReference type="NCBIfam" id="TIGR00492">
    <property type="entry name" value="alr"/>
    <property type="match status" value="1"/>
</dbReference>
<dbReference type="PRINTS" id="PR00992">
    <property type="entry name" value="ALARACEMASE"/>
</dbReference>
<feature type="binding site" evidence="5 7">
    <location>
        <position position="769"/>
    </location>
    <ligand>
        <name>substrate</name>
    </ligand>
</feature>
<dbReference type="Proteomes" id="UP000077667">
    <property type="component" value="Chromosome"/>
</dbReference>
<evidence type="ECO:0000313" key="9">
    <source>
        <dbReference type="EMBL" id="ANH82955.1"/>
    </source>
</evidence>
<dbReference type="EC" id="5.1.1.1" evidence="5"/>
<dbReference type="PANTHER" id="PTHR30511:SF0">
    <property type="entry name" value="ALANINE RACEMASE, CATABOLIC-RELATED"/>
    <property type="match status" value="1"/>
</dbReference>
<keyword evidence="3 5" id="KW-0663">Pyridoxal phosphate</keyword>
<dbReference type="Gene3D" id="3.40.1390.10">
    <property type="entry name" value="MurE/MurF, N-terminal domain"/>
    <property type="match status" value="1"/>
</dbReference>
<dbReference type="Gene3D" id="3.40.1190.10">
    <property type="entry name" value="Mur-like, catalytic domain"/>
    <property type="match status" value="1"/>
</dbReference>
<dbReference type="InterPro" id="IPR036565">
    <property type="entry name" value="Mur-like_cat_sf"/>
</dbReference>
<name>A0A1A9I6J8_9BACT</name>